<protein>
    <submittedName>
        <fullName evidence="2">Beta-lactamase</fullName>
    </submittedName>
</protein>
<dbReference type="InterPro" id="IPR050789">
    <property type="entry name" value="Diverse_Enzym_Activities"/>
</dbReference>
<dbReference type="Proteomes" id="UP000070572">
    <property type="component" value="Unassembled WGS sequence"/>
</dbReference>
<dbReference type="SUPFAM" id="SSF56601">
    <property type="entry name" value="beta-lactamase/transpeptidase-like"/>
    <property type="match status" value="1"/>
</dbReference>
<gene>
    <name evidence="2" type="ORF">HMPREF1862_01042</name>
</gene>
<dbReference type="EMBL" id="LSDN01000014">
    <property type="protein sequence ID" value="KXB80735.1"/>
    <property type="molecule type" value="Genomic_DNA"/>
</dbReference>
<organism evidence="2 3">
    <name type="scientific">Varibaculum cambriense</name>
    <dbReference type="NCBI Taxonomy" id="184870"/>
    <lineage>
        <taxon>Bacteria</taxon>
        <taxon>Bacillati</taxon>
        <taxon>Actinomycetota</taxon>
        <taxon>Actinomycetes</taxon>
        <taxon>Actinomycetales</taxon>
        <taxon>Actinomycetaceae</taxon>
        <taxon>Varibaculum</taxon>
    </lineage>
</organism>
<accession>A0AB34WZE1</accession>
<name>A0AB34WZE1_9ACTO</name>
<proteinExistence type="predicted"/>
<dbReference type="InterPro" id="IPR012338">
    <property type="entry name" value="Beta-lactam/transpept-like"/>
</dbReference>
<feature type="domain" description="Beta-lactamase-related" evidence="1">
    <location>
        <begin position="41"/>
        <end position="151"/>
    </location>
</feature>
<dbReference type="PANTHER" id="PTHR43283">
    <property type="entry name" value="BETA-LACTAMASE-RELATED"/>
    <property type="match status" value="1"/>
</dbReference>
<evidence type="ECO:0000259" key="1">
    <source>
        <dbReference type="Pfam" id="PF00144"/>
    </source>
</evidence>
<comment type="caution">
    <text evidence="2">The sequence shown here is derived from an EMBL/GenBank/DDBJ whole genome shotgun (WGS) entry which is preliminary data.</text>
</comment>
<dbReference type="AlphaFoldDB" id="A0AB34WZE1"/>
<dbReference type="InterPro" id="IPR001466">
    <property type="entry name" value="Beta-lactam-related"/>
</dbReference>
<dbReference type="RefSeq" id="WP_060920429.1">
    <property type="nucleotide sequence ID" value="NZ_JAHAIW010000002.1"/>
</dbReference>
<dbReference type="Pfam" id="PF00144">
    <property type="entry name" value="Beta-lactamase"/>
    <property type="match status" value="1"/>
</dbReference>
<evidence type="ECO:0000313" key="3">
    <source>
        <dbReference type="Proteomes" id="UP000070572"/>
    </source>
</evidence>
<sequence length="287" mass="31336">MASAPVAAVLKQFPFPVSCALFSFEAASLRSSGQLLRTWGDQDKVYPWMSVTKLVTSRTILGAVENGVLDLERPLAQLPGVSEPHPVSVADLLAHRAGLDHEKREFTRAPHSRRVYSNSGYEILGELLSERSGVPFATWVAEMVFSPLGIKRELRGSPAWGMYGSLRELLAFAFEAACPRYLSPGLFSAWSGSDGMQLPGVVPGYGFYRDNAWGLGCEVHAGKDPHWTLPGSSAQTYGHFGQSGSFLWIDPASRLGAVFLGQESFSALHKQLWPKLNRALREVAKTA</sequence>
<reference evidence="2 3" key="1">
    <citation type="submission" date="2016-01" db="EMBL/GenBank/DDBJ databases">
        <authorList>
            <person name="Mitreva M."/>
            <person name="Pepin K.H."/>
            <person name="Mihindukulasuriya K.A."/>
            <person name="Fulton R."/>
            <person name="Fronick C."/>
            <person name="O'Laughlin M."/>
            <person name="Miner T."/>
            <person name="Herter B."/>
            <person name="Rosa B.A."/>
            <person name="Cordes M."/>
            <person name="Tomlinson C."/>
            <person name="Wollam A."/>
            <person name="Palsikar V.B."/>
            <person name="Mardis E.R."/>
            <person name="Wilson R.K."/>
        </authorList>
    </citation>
    <scope>NUCLEOTIDE SEQUENCE [LARGE SCALE GENOMIC DNA]</scope>
    <source>
        <strain evidence="2 3">DNF00696</strain>
    </source>
</reference>
<dbReference type="Gene3D" id="3.40.710.10">
    <property type="entry name" value="DD-peptidase/beta-lactamase superfamily"/>
    <property type="match status" value="1"/>
</dbReference>
<evidence type="ECO:0000313" key="2">
    <source>
        <dbReference type="EMBL" id="KXB80735.1"/>
    </source>
</evidence>